<comment type="caution">
    <text evidence="2">The sequence shown here is derived from an EMBL/GenBank/DDBJ whole genome shotgun (WGS) entry which is preliminary data.</text>
</comment>
<dbReference type="Proteomes" id="UP000230766">
    <property type="component" value="Unassembled WGS sequence"/>
</dbReference>
<accession>A0A2M7EC41</accession>
<dbReference type="AlphaFoldDB" id="A0A2M7EC41"/>
<sequence length="107" mass="11793">MKKIFLTLILTLLCLPLLTSAIEFQNPLEYETFDELVTAIISFIFKIAVVVTPLMVMIGAFFLLTAAGDPKKVGTGKTIISYALIGLVIIMLARALIYMIERVIGVK</sequence>
<keyword evidence="1" id="KW-1133">Transmembrane helix</keyword>
<evidence type="ECO:0008006" key="4">
    <source>
        <dbReference type="Google" id="ProtNLM"/>
    </source>
</evidence>
<organism evidence="2 3">
    <name type="scientific">Candidatus Nealsonbacteria bacterium CG01_land_8_20_14_3_00_12</name>
    <dbReference type="NCBI Taxonomy" id="1974697"/>
    <lineage>
        <taxon>Bacteria</taxon>
        <taxon>Candidatus Nealsoniibacteriota</taxon>
    </lineage>
</organism>
<keyword evidence="1" id="KW-0472">Membrane</keyword>
<proteinExistence type="predicted"/>
<reference evidence="3" key="1">
    <citation type="submission" date="2017-09" db="EMBL/GenBank/DDBJ databases">
        <title>Depth-based differentiation of microbial function through sediment-hosted aquifers and enrichment of novel symbionts in the deep terrestrial subsurface.</title>
        <authorList>
            <person name="Probst A.J."/>
            <person name="Ladd B."/>
            <person name="Jarett J.K."/>
            <person name="Geller-Mcgrath D.E."/>
            <person name="Sieber C.M.K."/>
            <person name="Emerson J.B."/>
            <person name="Anantharaman K."/>
            <person name="Thomas B.C."/>
            <person name="Malmstrom R."/>
            <person name="Stieglmeier M."/>
            <person name="Klingl A."/>
            <person name="Woyke T."/>
            <person name="Ryan C.M."/>
            <person name="Banfield J.F."/>
        </authorList>
    </citation>
    <scope>NUCLEOTIDE SEQUENCE [LARGE SCALE GENOMIC DNA]</scope>
</reference>
<feature type="transmembrane region" description="Helical" evidence="1">
    <location>
        <begin position="37"/>
        <end position="67"/>
    </location>
</feature>
<protein>
    <recommendedName>
        <fullName evidence="4">TrbC/VIRB2 family protein</fullName>
    </recommendedName>
</protein>
<dbReference type="InterPro" id="IPR043993">
    <property type="entry name" value="T4SS_pilin"/>
</dbReference>
<evidence type="ECO:0000313" key="3">
    <source>
        <dbReference type="Proteomes" id="UP000230766"/>
    </source>
</evidence>
<evidence type="ECO:0000256" key="1">
    <source>
        <dbReference type="SAM" id="Phobius"/>
    </source>
</evidence>
<gene>
    <name evidence="2" type="ORF">COS09_00195</name>
</gene>
<name>A0A2M7EC41_9BACT</name>
<dbReference type="EMBL" id="PETJ01000006">
    <property type="protein sequence ID" value="PIV65313.1"/>
    <property type="molecule type" value="Genomic_DNA"/>
</dbReference>
<feature type="transmembrane region" description="Helical" evidence="1">
    <location>
        <begin position="79"/>
        <end position="100"/>
    </location>
</feature>
<keyword evidence="1" id="KW-0812">Transmembrane</keyword>
<dbReference type="Pfam" id="PF18895">
    <property type="entry name" value="T4SS_pilin"/>
    <property type="match status" value="1"/>
</dbReference>
<evidence type="ECO:0000313" key="2">
    <source>
        <dbReference type="EMBL" id="PIV65313.1"/>
    </source>
</evidence>